<dbReference type="Pfam" id="PF10539">
    <property type="entry name" value="Dev_Cell_Death"/>
    <property type="match status" value="1"/>
</dbReference>
<dbReference type="InterPro" id="IPR013989">
    <property type="entry name" value="Dev_and_cell_death_domain"/>
</dbReference>
<gene>
    <name evidence="3" type="ORF">KP509_05G076600</name>
</gene>
<feature type="domain" description="DCD" evidence="2">
    <location>
        <begin position="36"/>
        <end position="126"/>
    </location>
</feature>
<evidence type="ECO:0000256" key="1">
    <source>
        <dbReference type="SAM" id="MobiDB-lite"/>
    </source>
</evidence>
<comment type="caution">
    <text evidence="3">The sequence shown here is derived from an EMBL/GenBank/DDBJ whole genome shotgun (WGS) entry which is preliminary data.</text>
</comment>
<feature type="region of interest" description="Disordered" evidence="1">
    <location>
        <begin position="1"/>
        <end position="24"/>
    </location>
</feature>
<evidence type="ECO:0000313" key="4">
    <source>
        <dbReference type="Proteomes" id="UP000825935"/>
    </source>
</evidence>
<accession>A0A8T2UUU4</accession>
<dbReference type="InterPro" id="IPR044832">
    <property type="entry name" value="NRP-like"/>
</dbReference>
<feature type="compositionally biased region" description="Low complexity" evidence="1">
    <location>
        <begin position="13"/>
        <end position="24"/>
    </location>
</feature>
<evidence type="ECO:0000313" key="3">
    <source>
        <dbReference type="EMBL" id="KAH7437533.1"/>
    </source>
</evidence>
<dbReference type="SMART" id="SM00767">
    <property type="entry name" value="DCD"/>
    <property type="match status" value="1"/>
</dbReference>
<dbReference type="Proteomes" id="UP000825935">
    <property type="component" value="Chromosome 5"/>
</dbReference>
<protein>
    <recommendedName>
        <fullName evidence="2">DCD domain-containing protein</fullName>
    </recommendedName>
</protein>
<organism evidence="3 4">
    <name type="scientific">Ceratopteris richardii</name>
    <name type="common">Triangle waterfern</name>
    <dbReference type="NCBI Taxonomy" id="49495"/>
    <lineage>
        <taxon>Eukaryota</taxon>
        <taxon>Viridiplantae</taxon>
        <taxon>Streptophyta</taxon>
        <taxon>Embryophyta</taxon>
        <taxon>Tracheophyta</taxon>
        <taxon>Polypodiopsida</taxon>
        <taxon>Polypodiidae</taxon>
        <taxon>Polypodiales</taxon>
        <taxon>Pteridineae</taxon>
        <taxon>Pteridaceae</taxon>
        <taxon>Parkerioideae</taxon>
        <taxon>Ceratopteris</taxon>
    </lineage>
</organism>
<keyword evidence="4" id="KW-1185">Reference proteome</keyword>
<dbReference type="OMA" id="RASHIIY"/>
<feature type="compositionally biased region" description="Basic and acidic residues" evidence="1">
    <location>
        <begin position="1"/>
        <end position="11"/>
    </location>
</feature>
<dbReference type="PROSITE" id="PS51222">
    <property type="entry name" value="DCD"/>
    <property type="match status" value="1"/>
</dbReference>
<proteinExistence type="predicted"/>
<evidence type="ECO:0000259" key="2">
    <source>
        <dbReference type="PROSITE" id="PS51222"/>
    </source>
</evidence>
<sequence>MGARRKTETYKGLHSPSSWASHSPSSLLPFLNLPAEELAAVIFGCDHATYNECVTQLLFGLRASHIIYVKNVRPGMPLLFFNYIDKKLHGISEADSYGEMNINPYAWTDGKKKTHFSAQARIQVRC</sequence>
<dbReference type="PANTHER" id="PTHR46034">
    <property type="match status" value="1"/>
</dbReference>
<name>A0A8T2UUU4_CERRI</name>
<dbReference type="AlphaFoldDB" id="A0A8T2UUU4"/>
<dbReference type="OrthoDB" id="45365at2759"/>
<dbReference type="EMBL" id="CM035410">
    <property type="protein sequence ID" value="KAH7437533.1"/>
    <property type="molecule type" value="Genomic_DNA"/>
</dbReference>
<dbReference type="PANTHER" id="PTHR46034:SF7">
    <property type="entry name" value="INFLUENZA VIRUS NS1A-BINDING PROTEIN"/>
    <property type="match status" value="1"/>
</dbReference>
<dbReference type="GO" id="GO:0034976">
    <property type="term" value="P:response to endoplasmic reticulum stress"/>
    <property type="evidence" value="ECO:0007669"/>
    <property type="project" value="InterPro"/>
</dbReference>
<reference evidence="3" key="1">
    <citation type="submission" date="2021-08" db="EMBL/GenBank/DDBJ databases">
        <title>WGS assembly of Ceratopteris richardii.</title>
        <authorList>
            <person name="Marchant D.B."/>
            <person name="Chen G."/>
            <person name="Jenkins J."/>
            <person name="Shu S."/>
            <person name="Leebens-Mack J."/>
            <person name="Grimwood J."/>
            <person name="Schmutz J."/>
            <person name="Soltis P."/>
            <person name="Soltis D."/>
            <person name="Chen Z.-H."/>
        </authorList>
    </citation>
    <scope>NUCLEOTIDE SEQUENCE</scope>
    <source>
        <strain evidence="3">Whitten #5841</strain>
        <tissue evidence="3">Leaf</tissue>
    </source>
</reference>